<gene>
    <name evidence="1" type="ORF">V1477_011302</name>
</gene>
<sequence>MALSRFRVHPGGASLVRRKIKNERLDRRKRWMESEKEIDRGRNKESLGAGALGFLFAHYLLAWMHRPLCCVDYAGSGGGGFMPCHCSLSKAKTDEDDDDDDEVLGSGSSKFERARLKKERGCLRANLVELRSVAFERVKLWTYKEERLFLRNHNQMYNYLQRTKYAEEVIFVSNGKHKLHDGTIKAREYNGESESIRSMIRFFRSDVEVASKFRVLDVGTFLDQQETARSGGRTYFAYPVGQRCPFDVVRG</sequence>
<comment type="caution">
    <text evidence="1">The sequence shown here is derived from an EMBL/GenBank/DDBJ whole genome shotgun (WGS) entry which is preliminary data.</text>
</comment>
<reference evidence="1 2" key="1">
    <citation type="journal article" date="2024" name="Ann. Entomol. Soc. Am.">
        <title>Genomic analyses of the southern and eastern yellowjacket wasps (Hymenoptera: Vespidae) reveal evolutionary signatures of social life.</title>
        <authorList>
            <person name="Catto M.A."/>
            <person name="Caine P.B."/>
            <person name="Orr S.E."/>
            <person name="Hunt B.G."/>
            <person name="Goodisman M.A.D."/>
        </authorList>
    </citation>
    <scope>NUCLEOTIDE SEQUENCE [LARGE SCALE GENOMIC DNA]</scope>
    <source>
        <strain evidence="1">232</strain>
        <tissue evidence="1">Head and thorax</tissue>
    </source>
</reference>
<dbReference type="AlphaFoldDB" id="A0ABD2C4E9"/>
<evidence type="ECO:0000313" key="2">
    <source>
        <dbReference type="Proteomes" id="UP001607303"/>
    </source>
</evidence>
<proteinExistence type="predicted"/>
<name>A0ABD2C4E9_VESMC</name>
<accession>A0ABD2C4E9</accession>
<dbReference type="EMBL" id="JAYRBN010000061">
    <property type="protein sequence ID" value="KAL2739913.1"/>
    <property type="molecule type" value="Genomic_DNA"/>
</dbReference>
<dbReference type="Proteomes" id="UP001607303">
    <property type="component" value="Unassembled WGS sequence"/>
</dbReference>
<organism evidence="1 2">
    <name type="scientific">Vespula maculifrons</name>
    <name type="common">Eastern yellow jacket</name>
    <name type="synonym">Wasp</name>
    <dbReference type="NCBI Taxonomy" id="7453"/>
    <lineage>
        <taxon>Eukaryota</taxon>
        <taxon>Metazoa</taxon>
        <taxon>Ecdysozoa</taxon>
        <taxon>Arthropoda</taxon>
        <taxon>Hexapoda</taxon>
        <taxon>Insecta</taxon>
        <taxon>Pterygota</taxon>
        <taxon>Neoptera</taxon>
        <taxon>Endopterygota</taxon>
        <taxon>Hymenoptera</taxon>
        <taxon>Apocrita</taxon>
        <taxon>Aculeata</taxon>
        <taxon>Vespoidea</taxon>
        <taxon>Vespidae</taxon>
        <taxon>Vespinae</taxon>
        <taxon>Vespula</taxon>
    </lineage>
</organism>
<keyword evidence="2" id="KW-1185">Reference proteome</keyword>
<protein>
    <submittedName>
        <fullName evidence="1">Uncharacterized protein</fullName>
    </submittedName>
</protein>
<evidence type="ECO:0000313" key="1">
    <source>
        <dbReference type="EMBL" id="KAL2739913.1"/>
    </source>
</evidence>